<protein>
    <submittedName>
        <fullName evidence="3">Metacaspase-1A</fullName>
    </submittedName>
</protein>
<name>A0A8H4NZZ2_9HYPO</name>
<dbReference type="OrthoDB" id="3223806at2759"/>
<accession>A0A8H4NZZ2</accession>
<dbReference type="PANTHER" id="PTHR48104:SF30">
    <property type="entry name" value="METACASPASE-1"/>
    <property type="match status" value="1"/>
</dbReference>
<proteinExistence type="inferred from homology"/>
<organism evidence="3 4">
    <name type="scientific">Fusarium albosuccineum</name>
    <dbReference type="NCBI Taxonomy" id="1237068"/>
    <lineage>
        <taxon>Eukaryota</taxon>
        <taxon>Fungi</taxon>
        <taxon>Dikarya</taxon>
        <taxon>Ascomycota</taxon>
        <taxon>Pezizomycotina</taxon>
        <taxon>Sordariomycetes</taxon>
        <taxon>Hypocreomycetidae</taxon>
        <taxon>Hypocreales</taxon>
        <taxon>Nectriaceae</taxon>
        <taxon>Fusarium</taxon>
        <taxon>Fusarium decemcellulare species complex</taxon>
    </lineage>
</organism>
<dbReference type="EMBL" id="JAADYS010003008">
    <property type="protein sequence ID" value="KAF4451968.1"/>
    <property type="molecule type" value="Genomic_DNA"/>
</dbReference>
<sequence length="678" mass="75604">MATTKESAARWALMIGINYYPKDRHLYGSVSDVHDIKTYLEQHSTTPVRTSVLTATVPESSNDPPEPFENRPTRANVLVQLRKIIDSAKSGDHVYIHFSGHGTQLPSDGRVGETGFGELGLVLFENGEHGASYFRGRFLAQALRRMVDKGLVVTVVLDCCFSGAVSRGDHGPGFRIRTMEYDPTLDADRSQQDQECKLALGSSGRNARLDRDWLVDPQGYTIITACGPHEKALEVLVNKKQKRGALTYYLFKALTTLSKLQDNVSHQSLHEMVVSMMQSSGCGQTPMRYGNTRLSFFGSLLDPESLNALPVYMKGDSTLFIKAGQVHGISVGDEFTVYRVLSPGTNLPTGDSDAKESFKVKSVWAFESELKTSQDSRTMSSQFSHRMKDLGILKATQLSRISSQRIKVWLPPGLIRAKKWEDKANLFQYLQIVTDSEEQSLCMFQLTTNKSNEYEIVGEAQENMLELPILDVDSEDSFPTMMGILHHLATFKYFEGLDNRLPSPEFRATYTINPTVDSTRNGIFKVLDGGIFEFIIENHADQPSYAAIFGFDPSWGVKNLVAQSGGDDYVLVPPADGQNSGSKQIKLRMTIPTHYQPRTQDDQVRDVIKVFITNKPISFPGLVLPGLRMNSSHPRDLVANAKIISDFIKLLDTGGRMRTDRDTGAWMSHNFIVRTSIS</sequence>
<dbReference type="PANTHER" id="PTHR48104">
    <property type="entry name" value="METACASPASE-4"/>
    <property type="match status" value="1"/>
</dbReference>
<dbReference type="GO" id="GO:0006508">
    <property type="term" value="P:proteolysis"/>
    <property type="evidence" value="ECO:0007669"/>
    <property type="project" value="InterPro"/>
</dbReference>
<dbReference type="Pfam" id="PF00656">
    <property type="entry name" value="Peptidase_C14"/>
    <property type="match status" value="1"/>
</dbReference>
<dbReference type="AlphaFoldDB" id="A0A8H4NZZ2"/>
<dbReference type="GO" id="GO:0004197">
    <property type="term" value="F:cysteine-type endopeptidase activity"/>
    <property type="evidence" value="ECO:0007669"/>
    <property type="project" value="InterPro"/>
</dbReference>
<dbReference type="Proteomes" id="UP000554235">
    <property type="component" value="Unassembled WGS sequence"/>
</dbReference>
<feature type="domain" description="Peptidase C14 caspase" evidence="2">
    <location>
        <begin position="10"/>
        <end position="290"/>
    </location>
</feature>
<dbReference type="InterPro" id="IPR011600">
    <property type="entry name" value="Pept_C14_caspase"/>
</dbReference>
<dbReference type="Gene3D" id="3.40.50.1460">
    <property type="match status" value="1"/>
</dbReference>
<comment type="caution">
    <text evidence="3">The sequence shown here is derived from an EMBL/GenBank/DDBJ whole genome shotgun (WGS) entry which is preliminary data.</text>
</comment>
<gene>
    <name evidence="3" type="ORF">FALBO_16247</name>
</gene>
<evidence type="ECO:0000313" key="4">
    <source>
        <dbReference type="Proteomes" id="UP000554235"/>
    </source>
</evidence>
<comment type="similarity">
    <text evidence="1">Belongs to the peptidase C14B family.</text>
</comment>
<evidence type="ECO:0000259" key="2">
    <source>
        <dbReference type="Pfam" id="PF00656"/>
    </source>
</evidence>
<dbReference type="GO" id="GO:0005737">
    <property type="term" value="C:cytoplasm"/>
    <property type="evidence" value="ECO:0007669"/>
    <property type="project" value="TreeGrafter"/>
</dbReference>
<dbReference type="InterPro" id="IPR050452">
    <property type="entry name" value="Metacaspase"/>
</dbReference>
<evidence type="ECO:0000256" key="1">
    <source>
        <dbReference type="ARBA" id="ARBA00009005"/>
    </source>
</evidence>
<reference evidence="3 4" key="1">
    <citation type="submission" date="2020-01" db="EMBL/GenBank/DDBJ databases">
        <title>Identification and distribution of gene clusters putatively required for synthesis of sphingolipid metabolism inhibitors in phylogenetically diverse species of the filamentous fungus Fusarium.</title>
        <authorList>
            <person name="Kim H.-S."/>
            <person name="Busman M."/>
            <person name="Brown D.W."/>
            <person name="Divon H."/>
            <person name="Uhlig S."/>
            <person name="Proctor R.H."/>
        </authorList>
    </citation>
    <scope>NUCLEOTIDE SEQUENCE [LARGE SCALE GENOMIC DNA]</scope>
    <source>
        <strain evidence="3 4">NRRL 20459</strain>
    </source>
</reference>
<evidence type="ECO:0000313" key="3">
    <source>
        <dbReference type="EMBL" id="KAF4451968.1"/>
    </source>
</evidence>
<keyword evidence="4" id="KW-1185">Reference proteome</keyword>